<keyword evidence="3" id="KW-1185">Reference proteome</keyword>
<dbReference type="InterPro" id="IPR004879">
    <property type="entry name" value="Ssp411-like_TRX"/>
</dbReference>
<dbReference type="SUPFAM" id="SSF52833">
    <property type="entry name" value="Thioredoxin-like"/>
    <property type="match status" value="1"/>
</dbReference>
<dbReference type="InterPro" id="IPR024705">
    <property type="entry name" value="Ssp411"/>
</dbReference>
<dbReference type="Pfam" id="PF03190">
    <property type="entry name" value="Thioredox_DsbH"/>
    <property type="match status" value="1"/>
</dbReference>
<protein>
    <recommendedName>
        <fullName evidence="1">Spermatogenesis-associated protein 20-like TRX domain-containing protein</fullName>
    </recommendedName>
</protein>
<organism evidence="2 3">
    <name type="scientific">Paramuricea clavata</name>
    <name type="common">Red gorgonian</name>
    <name type="synonym">Violescent sea-whip</name>
    <dbReference type="NCBI Taxonomy" id="317549"/>
    <lineage>
        <taxon>Eukaryota</taxon>
        <taxon>Metazoa</taxon>
        <taxon>Cnidaria</taxon>
        <taxon>Anthozoa</taxon>
        <taxon>Octocorallia</taxon>
        <taxon>Malacalcyonacea</taxon>
        <taxon>Plexauridae</taxon>
        <taxon>Paramuricea</taxon>
    </lineage>
</organism>
<name>A0A6S7K0D1_PARCT</name>
<dbReference type="AlphaFoldDB" id="A0A6S7K0D1"/>
<dbReference type="Gene3D" id="3.40.30.10">
    <property type="entry name" value="Glutaredoxin"/>
    <property type="match status" value="1"/>
</dbReference>
<gene>
    <name evidence="2" type="ORF">PACLA_8A057977</name>
</gene>
<evidence type="ECO:0000313" key="2">
    <source>
        <dbReference type="EMBL" id="CAB4036831.1"/>
    </source>
</evidence>
<accession>A0A6S7K0D1</accession>
<dbReference type="OrthoDB" id="1923667at2759"/>
<evidence type="ECO:0000259" key="1">
    <source>
        <dbReference type="Pfam" id="PF03190"/>
    </source>
</evidence>
<comment type="caution">
    <text evidence="2">The sequence shown here is derived from an EMBL/GenBank/DDBJ whole genome shotgun (WGS) entry which is preliminary data.</text>
</comment>
<dbReference type="PANTHER" id="PTHR42899:SF1">
    <property type="entry name" value="SPERMATOGENESIS-ASSOCIATED PROTEIN 20"/>
    <property type="match status" value="1"/>
</dbReference>
<dbReference type="PANTHER" id="PTHR42899">
    <property type="entry name" value="SPERMATOGENESIS-ASSOCIATED PROTEIN 20"/>
    <property type="match status" value="1"/>
</dbReference>
<proteinExistence type="predicted"/>
<reference evidence="2" key="1">
    <citation type="submission" date="2020-04" db="EMBL/GenBank/DDBJ databases">
        <authorList>
            <person name="Alioto T."/>
            <person name="Alioto T."/>
            <person name="Gomez Garrido J."/>
        </authorList>
    </citation>
    <scope>NUCLEOTIDE SEQUENCE</scope>
    <source>
        <strain evidence="2">A484AB</strain>
    </source>
</reference>
<dbReference type="InterPro" id="IPR036249">
    <property type="entry name" value="Thioredoxin-like_sf"/>
</dbReference>
<dbReference type="Proteomes" id="UP001152795">
    <property type="component" value="Unassembled WGS sequence"/>
</dbReference>
<evidence type="ECO:0000313" key="3">
    <source>
        <dbReference type="Proteomes" id="UP001152795"/>
    </source>
</evidence>
<feature type="domain" description="Spermatogenesis-associated protein 20-like TRX" evidence="1">
    <location>
        <begin position="1"/>
        <end position="108"/>
    </location>
</feature>
<sequence>MERESFENAQIAEILNEHFVPIKVDREERPDVDRVYMNFVQATTGHGGWPMNVWLMPDLQPFVGGTYFPPDDSTGRHGFKTILLFLVKQWKENQTRLGMQGSLVMTAIKQQLDVIMSAQQKAPETKCIESLFTKLSGSFDETHGGFGGAPRFPQPSTYF</sequence>
<dbReference type="EMBL" id="CACRXK020022458">
    <property type="protein sequence ID" value="CAB4036831.1"/>
    <property type="molecule type" value="Genomic_DNA"/>
</dbReference>